<dbReference type="SMART" id="SM00346">
    <property type="entry name" value="HTH_ICLR"/>
    <property type="match status" value="1"/>
</dbReference>
<reference evidence="6 7" key="1">
    <citation type="submission" date="2024-10" db="EMBL/GenBank/DDBJ databases">
        <title>The Natural Products Discovery Center: Release of the First 8490 Sequenced Strains for Exploring Actinobacteria Biosynthetic Diversity.</title>
        <authorList>
            <person name="Kalkreuter E."/>
            <person name="Kautsar S.A."/>
            <person name="Yang D."/>
            <person name="Bader C.D."/>
            <person name="Teijaro C.N."/>
            <person name="Fluegel L."/>
            <person name="Davis C.M."/>
            <person name="Simpson J.R."/>
            <person name="Lauterbach L."/>
            <person name="Steele A.D."/>
            <person name="Gui C."/>
            <person name="Meng S."/>
            <person name="Li G."/>
            <person name="Viehrig K."/>
            <person name="Ye F."/>
            <person name="Su P."/>
            <person name="Kiefer A.F."/>
            <person name="Nichols A."/>
            <person name="Cepeda A.J."/>
            <person name="Yan W."/>
            <person name="Fan B."/>
            <person name="Jiang Y."/>
            <person name="Adhikari A."/>
            <person name="Zheng C.-J."/>
            <person name="Schuster L."/>
            <person name="Cowan T.M."/>
            <person name="Smanski M.J."/>
            <person name="Chevrette M.G."/>
            <person name="De Carvalho L.P.S."/>
            <person name="Shen B."/>
        </authorList>
    </citation>
    <scope>NUCLEOTIDE SEQUENCE [LARGE SCALE GENOMIC DNA]</scope>
    <source>
        <strain evidence="6 7">NPDC004045</strain>
    </source>
</reference>
<protein>
    <submittedName>
        <fullName evidence="6">IclR family transcriptional regulator</fullName>
    </submittedName>
</protein>
<dbReference type="InterPro" id="IPR029016">
    <property type="entry name" value="GAF-like_dom_sf"/>
</dbReference>
<dbReference type="PANTHER" id="PTHR30136:SF24">
    <property type="entry name" value="HTH-TYPE TRANSCRIPTIONAL REPRESSOR ALLR"/>
    <property type="match status" value="1"/>
</dbReference>
<name>A0ABW6PU16_9NOCA</name>
<dbReference type="SUPFAM" id="SSF46785">
    <property type="entry name" value="Winged helix' DNA-binding domain"/>
    <property type="match status" value="1"/>
</dbReference>
<dbReference type="InterPro" id="IPR036388">
    <property type="entry name" value="WH-like_DNA-bd_sf"/>
</dbReference>
<dbReference type="PROSITE" id="PS51077">
    <property type="entry name" value="HTH_ICLR"/>
    <property type="match status" value="1"/>
</dbReference>
<proteinExistence type="predicted"/>
<evidence type="ECO:0000259" key="5">
    <source>
        <dbReference type="PROSITE" id="PS51078"/>
    </source>
</evidence>
<gene>
    <name evidence="6" type="ORF">ACFYTF_24075</name>
</gene>
<organism evidence="6 7">
    <name type="scientific">Nocardia thailandica</name>
    <dbReference type="NCBI Taxonomy" id="257275"/>
    <lineage>
        <taxon>Bacteria</taxon>
        <taxon>Bacillati</taxon>
        <taxon>Actinomycetota</taxon>
        <taxon>Actinomycetes</taxon>
        <taxon>Mycobacteriales</taxon>
        <taxon>Nocardiaceae</taxon>
        <taxon>Nocardia</taxon>
    </lineage>
</organism>
<sequence>MPGSIQSIERAAAVLRLLARGPLPVGEVAAALGLAKPTVHGILRTLVEVGFADQDRRTGRYLLAPALHGLGTGYLDPNELRGRVLGRADALAARSGAAVRVAVPVDGTVTVVHHVFRPDNDLEQEHGVGEILPAHASALGKILLAYDPKLAAALRNTAPAALTHRTLVARPALERELAEVRSGGWAGEIEETRAGWAGVAAPLRTTGGLVVGALGVDGPVDSVSEDGVRPRPAVVEQVRDAARAASRDLGFAG</sequence>
<dbReference type="EMBL" id="JBIAMX010000017">
    <property type="protein sequence ID" value="MFF0545921.1"/>
    <property type="molecule type" value="Genomic_DNA"/>
</dbReference>
<evidence type="ECO:0000256" key="2">
    <source>
        <dbReference type="ARBA" id="ARBA00023125"/>
    </source>
</evidence>
<dbReference type="Pfam" id="PF09339">
    <property type="entry name" value="HTH_IclR"/>
    <property type="match status" value="1"/>
</dbReference>
<dbReference type="PANTHER" id="PTHR30136">
    <property type="entry name" value="HELIX-TURN-HELIX TRANSCRIPTIONAL REGULATOR, ICLR FAMILY"/>
    <property type="match status" value="1"/>
</dbReference>
<evidence type="ECO:0000313" key="6">
    <source>
        <dbReference type="EMBL" id="MFF0545921.1"/>
    </source>
</evidence>
<evidence type="ECO:0000313" key="7">
    <source>
        <dbReference type="Proteomes" id="UP001601444"/>
    </source>
</evidence>
<keyword evidence="1" id="KW-0805">Transcription regulation</keyword>
<dbReference type="InterPro" id="IPR014757">
    <property type="entry name" value="Tscrpt_reg_IclR_C"/>
</dbReference>
<dbReference type="Gene3D" id="1.10.10.10">
    <property type="entry name" value="Winged helix-like DNA-binding domain superfamily/Winged helix DNA-binding domain"/>
    <property type="match status" value="1"/>
</dbReference>
<evidence type="ECO:0000259" key="4">
    <source>
        <dbReference type="PROSITE" id="PS51077"/>
    </source>
</evidence>
<evidence type="ECO:0000256" key="1">
    <source>
        <dbReference type="ARBA" id="ARBA00023015"/>
    </source>
</evidence>
<accession>A0ABW6PU16</accession>
<dbReference type="InterPro" id="IPR050707">
    <property type="entry name" value="HTH_MetabolicPath_Reg"/>
</dbReference>
<comment type="caution">
    <text evidence="6">The sequence shown here is derived from an EMBL/GenBank/DDBJ whole genome shotgun (WGS) entry which is preliminary data.</text>
</comment>
<dbReference type="InterPro" id="IPR005471">
    <property type="entry name" value="Tscrpt_reg_IclR_N"/>
</dbReference>
<keyword evidence="7" id="KW-1185">Reference proteome</keyword>
<keyword evidence="2" id="KW-0238">DNA-binding</keyword>
<dbReference type="Gene3D" id="3.30.450.40">
    <property type="match status" value="1"/>
</dbReference>
<keyword evidence="3" id="KW-0804">Transcription</keyword>
<dbReference type="Pfam" id="PF01614">
    <property type="entry name" value="IclR_C"/>
    <property type="match status" value="1"/>
</dbReference>
<dbReference type="SUPFAM" id="SSF55781">
    <property type="entry name" value="GAF domain-like"/>
    <property type="match status" value="1"/>
</dbReference>
<evidence type="ECO:0000256" key="3">
    <source>
        <dbReference type="ARBA" id="ARBA00023163"/>
    </source>
</evidence>
<dbReference type="RefSeq" id="WP_387702363.1">
    <property type="nucleotide sequence ID" value="NZ_JBIAMX010000017.1"/>
</dbReference>
<dbReference type="CDD" id="cd00090">
    <property type="entry name" value="HTH_ARSR"/>
    <property type="match status" value="1"/>
</dbReference>
<dbReference type="PROSITE" id="PS51078">
    <property type="entry name" value="ICLR_ED"/>
    <property type="match status" value="1"/>
</dbReference>
<feature type="domain" description="HTH iclR-type" evidence="4">
    <location>
        <begin position="5"/>
        <end position="65"/>
    </location>
</feature>
<dbReference type="InterPro" id="IPR011991">
    <property type="entry name" value="ArsR-like_HTH"/>
</dbReference>
<feature type="domain" description="IclR-ED" evidence="5">
    <location>
        <begin position="66"/>
        <end position="251"/>
    </location>
</feature>
<dbReference type="Proteomes" id="UP001601444">
    <property type="component" value="Unassembled WGS sequence"/>
</dbReference>
<dbReference type="InterPro" id="IPR036390">
    <property type="entry name" value="WH_DNA-bd_sf"/>
</dbReference>